<dbReference type="PANTHER" id="PTHR42695">
    <property type="entry name" value="GLUTAMINE AMIDOTRANSFERASE YLR126C-RELATED"/>
    <property type="match status" value="1"/>
</dbReference>
<dbReference type="InterPro" id="IPR044992">
    <property type="entry name" value="ChyE-like"/>
</dbReference>
<evidence type="ECO:0000313" key="2">
    <source>
        <dbReference type="EMBL" id="NBI55058.1"/>
    </source>
</evidence>
<dbReference type="PANTHER" id="PTHR42695:SF5">
    <property type="entry name" value="GLUTAMINE AMIDOTRANSFERASE YLR126C-RELATED"/>
    <property type="match status" value="1"/>
</dbReference>
<dbReference type="InterPro" id="IPR029062">
    <property type="entry name" value="Class_I_gatase-like"/>
</dbReference>
<organism evidence="2 3">
    <name type="scientific">Photobacterium alginatilyticum</name>
    <dbReference type="NCBI Taxonomy" id="1775171"/>
    <lineage>
        <taxon>Bacteria</taxon>
        <taxon>Pseudomonadati</taxon>
        <taxon>Pseudomonadota</taxon>
        <taxon>Gammaproteobacteria</taxon>
        <taxon>Vibrionales</taxon>
        <taxon>Vibrionaceae</taxon>
        <taxon>Photobacterium</taxon>
    </lineage>
</organism>
<comment type="caution">
    <text evidence="2">The sequence shown here is derived from an EMBL/GenBank/DDBJ whole genome shotgun (WGS) entry which is preliminary data.</text>
</comment>
<feature type="domain" description="Glutamine amidotransferase" evidence="1">
    <location>
        <begin position="75"/>
        <end position="193"/>
    </location>
</feature>
<dbReference type="CDD" id="cd01741">
    <property type="entry name" value="GATase1_1"/>
    <property type="match status" value="1"/>
</dbReference>
<dbReference type="Gene3D" id="3.40.50.880">
    <property type="match status" value="1"/>
</dbReference>
<gene>
    <name evidence="2" type="ORF">EIZ48_21310</name>
</gene>
<accession>A0ABW9YMM9</accession>
<dbReference type="RefSeq" id="WP_160656033.1">
    <property type="nucleotide sequence ID" value="NZ_RSEJ01000026.1"/>
</dbReference>
<dbReference type="PROSITE" id="PS51273">
    <property type="entry name" value="GATASE_TYPE_1"/>
    <property type="match status" value="1"/>
</dbReference>
<dbReference type="Pfam" id="PF00117">
    <property type="entry name" value="GATase"/>
    <property type="match status" value="1"/>
</dbReference>
<dbReference type="Proteomes" id="UP000738517">
    <property type="component" value="Unassembled WGS sequence"/>
</dbReference>
<evidence type="ECO:0000259" key="1">
    <source>
        <dbReference type="Pfam" id="PF00117"/>
    </source>
</evidence>
<dbReference type="InterPro" id="IPR017926">
    <property type="entry name" value="GATASE"/>
</dbReference>
<dbReference type="EMBL" id="RSEJ01000026">
    <property type="protein sequence ID" value="NBI55058.1"/>
    <property type="molecule type" value="Genomic_DNA"/>
</dbReference>
<evidence type="ECO:0000313" key="3">
    <source>
        <dbReference type="Proteomes" id="UP000738517"/>
    </source>
</evidence>
<name>A0ABW9YMM9_9GAMM</name>
<protein>
    <submittedName>
        <fullName evidence="2">GMP synthase</fullName>
    </submittedName>
</protein>
<dbReference type="SUPFAM" id="SSF52317">
    <property type="entry name" value="Class I glutamine amidotransferase-like"/>
    <property type="match status" value="1"/>
</dbReference>
<proteinExistence type="predicted"/>
<reference evidence="2 3" key="1">
    <citation type="journal article" date="2017" name="Int. J. Syst. Evol. Microbiol.">
        <title>Photobacterium alginatilyticum sp. nov., a marine bacterium isolated from bottom seawater.</title>
        <authorList>
            <person name="Wang X."/>
            <person name="Wang Y."/>
            <person name="Yang X."/>
            <person name="Sun H."/>
            <person name="Li B."/>
            <person name="Zhang X.H."/>
        </authorList>
    </citation>
    <scope>NUCLEOTIDE SEQUENCE [LARGE SCALE GENOMIC DNA]</scope>
    <source>
        <strain evidence="2 3">P03D4</strain>
    </source>
</reference>
<sequence>MRLGILLCDDVRPELQKKHGNYPAMFSELFRQVGSDIELHFYRVIDGQYPGSLDECDAYISSGSKYSVYDDIRWIRTFEAFIHQLYQQHIPFVGICFGNQMIARALGGEVCRSDKGWGLGVAEVELQLDEVSKHSWLTTEEKSYSLLVSHQDQVIEPPKHTRVLAGSEFCPCAMIQVGSHFLGIQGHPEFTPEYSHDLIKLRRDNYPPQVSEHALLSLSQPTDHLAVTQWIINFIKLRHLNFSH</sequence>
<keyword evidence="3" id="KW-1185">Reference proteome</keyword>